<dbReference type="InterPro" id="IPR026286">
    <property type="entry name" value="MaiA/AMDase"/>
</dbReference>
<dbReference type="EMBL" id="JADQAZ010000003">
    <property type="protein sequence ID" value="MBT0958642.1"/>
    <property type="molecule type" value="Genomic_DNA"/>
</dbReference>
<dbReference type="Pfam" id="PF17645">
    <property type="entry name" value="Amdase"/>
    <property type="match status" value="1"/>
</dbReference>
<dbReference type="PANTHER" id="PTHR40267:SF1">
    <property type="entry name" value="BLR3294 PROTEIN"/>
    <property type="match status" value="1"/>
</dbReference>
<dbReference type="Proteomes" id="UP001315686">
    <property type="component" value="Unassembled WGS sequence"/>
</dbReference>
<dbReference type="Gene3D" id="3.40.50.12500">
    <property type="match status" value="1"/>
</dbReference>
<dbReference type="RefSeq" id="WP_327794866.1">
    <property type="nucleotide sequence ID" value="NZ_JADQAZ010000003.1"/>
</dbReference>
<comment type="caution">
    <text evidence="1">The sequence shown here is derived from an EMBL/GenBank/DDBJ whole genome shotgun (WGS) entry which is preliminary data.</text>
</comment>
<gene>
    <name evidence="1" type="ORF">IV417_14725</name>
</gene>
<dbReference type="PANTHER" id="PTHR40267">
    <property type="entry name" value="BLR3294 PROTEIN"/>
    <property type="match status" value="1"/>
</dbReference>
<reference evidence="1 2" key="1">
    <citation type="journal article" date="2021" name="Arch. Microbiol.">
        <title>Harenicola maris gen. nov., sp. nov. isolated from the Sea of Japan shallow sediments.</title>
        <authorList>
            <person name="Romanenko L.A."/>
            <person name="Kurilenko V.V."/>
            <person name="Chernysheva N.Y."/>
            <person name="Tekutyeva L.A."/>
            <person name="Velansky P.V."/>
            <person name="Svetashev V.I."/>
            <person name="Isaeva M.P."/>
        </authorList>
    </citation>
    <scope>NUCLEOTIDE SEQUENCE [LARGE SCALE GENOMIC DNA]</scope>
    <source>
        <strain evidence="1 2">KMM 3653</strain>
    </source>
</reference>
<dbReference type="InterPro" id="IPR053714">
    <property type="entry name" value="Iso_Racemase_Enz_sf"/>
</dbReference>
<keyword evidence="2" id="KW-1185">Reference proteome</keyword>
<protein>
    <submittedName>
        <fullName evidence="1">Asp/Glu/hydantoin racemase</fullName>
    </submittedName>
</protein>
<evidence type="ECO:0000313" key="1">
    <source>
        <dbReference type="EMBL" id="MBT0958642.1"/>
    </source>
</evidence>
<accession>A0AAP2CQF8</accession>
<proteinExistence type="predicted"/>
<evidence type="ECO:0000313" key="2">
    <source>
        <dbReference type="Proteomes" id="UP001315686"/>
    </source>
</evidence>
<sequence length="213" mass="22545">MTRVRLGLLIPSSNTVLEPLAARQAGLQTHVNRLPVYDVALGAESQAQFAMEGQVAAAKVLCDAHVDRIVWGGTSASWLGFAHDQAFAQKVSAQTGVPTTTCVLQINGQLAALGARRIGMVTPYTEDVAQQINRNYEAAGFEIGGWSNHGGTLSRDFASIPEAQIEDMIHRVAQQGVEAIVIMCTNVAAADLAARLAPELNIPIIDSAQASLS</sequence>
<name>A0AAP2CQF8_9RHOB</name>
<organism evidence="1 2">
    <name type="scientific">Harenicola maris</name>
    <dbReference type="NCBI Taxonomy" id="2841044"/>
    <lineage>
        <taxon>Bacteria</taxon>
        <taxon>Pseudomonadati</taxon>
        <taxon>Pseudomonadota</taxon>
        <taxon>Alphaproteobacteria</taxon>
        <taxon>Rhodobacterales</taxon>
        <taxon>Paracoccaceae</taxon>
        <taxon>Harenicola</taxon>
    </lineage>
</organism>
<dbReference type="PIRSF" id="PIRSF015736">
    <property type="entry name" value="MI"/>
    <property type="match status" value="1"/>
</dbReference>
<dbReference type="AlphaFoldDB" id="A0AAP2CQF8"/>